<dbReference type="STRING" id="1635173.WH52_04385"/>
<feature type="transmembrane region" description="Helical" evidence="1">
    <location>
        <begin position="154"/>
        <end position="173"/>
    </location>
</feature>
<dbReference type="AlphaFoldDB" id="A0A1Y2PGI6"/>
<feature type="transmembrane region" description="Helical" evidence="1">
    <location>
        <begin position="185"/>
        <end position="205"/>
    </location>
</feature>
<gene>
    <name evidence="2" type="ORF">WH52_04385</name>
</gene>
<organism evidence="2 3">
    <name type="scientific">Tenacibaculum holothuriorum</name>
    <dbReference type="NCBI Taxonomy" id="1635173"/>
    <lineage>
        <taxon>Bacteria</taxon>
        <taxon>Pseudomonadati</taxon>
        <taxon>Bacteroidota</taxon>
        <taxon>Flavobacteriia</taxon>
        <taxon>Flavobacteriales</taxon>
        <taxon>Flavobacteriaceae</taxon>
        <taxon>Tenacibaculum</taxon>
    </lineage>
</organism>
<evidence type="ECO:0000313" key="2">
    <source>
        <dbReference type="EMBL" id="OSY88907.1"/>
    </source>
</evidence>
<feature type="transmembrane region" description="Helical" evidence="1">
    <location>
        <begin position="96"/>
        <end position="115"/>
    </location>
</feature>
<keyword evidence="3" id="KW-1185">Reference proteome</keyword>
<dbReference type="Proteomes" id="UP000194221">
    <property type="component" value="Unassembled WGS sequence"/>
</dbReference>
<evidence type="ECO:0000313" key="3">
    <source>
        <dbReference type="Proteomes" id="UP000194221"/>
    </source>
</evidence>
<dbReference type="EMBL" id="LAPZ01000002">
    <property type="protein sequence ID" value="OSY88907.1"/>
    <property type="molecule type" value="Genomic_DNA"/>
</dbReference>
<dbReference type="RefSeq" id="WP_086029716.1">
    <property type="nucleotide sequence ID" value="NZ_LAPZ01000002.1"/>
</dbReference>
<accession>A0A1Y2PGI6</accession>
<name>A0A1Y2PGI6_9FLAO</name>
<proteinExistence type="predicted"/>
<dbReference type="InParanoid" id="A0A1Y2PGI6"/>
<feature type="transmembrane region" description="Helical" evidence="1">
    <location>
        <begin position="121"/>
        <end position="142"/>
    </location>
</feature>
<sequence>MQLTEEQVQYIENRLEKDGVNYWDIRMEMLDHVVTDVEKRIDLGEKFKDAVQDSFISLGWKENFNGSCFEKVIAEKLNVYSREYGRSFWKYFKTSIINTSTIVFSLSYLIVFYSISKYELVFKIVLFSYLAVMIAFLFYYLTKYRVRKSVQLESALSKATFSLMFINAFIYMPKLFEIDVLNYRLLTTVFFWFITIQSFYGISFFNKEYKKVNNIYKQLIA</sequence>
<evidence type="ECO:0000256" key="1">
    <source>
        <dbReference type="SAM" id="Phobius"/>
    </source>
</evidence>
<keyword evidence="1" id="KW-0812">Transmembrane</keyword>
<comment type="caution">
    <text evidence="2">The sequence shown here is derived from an EMBL/GenBank/DDBJ whole genome shotgun (WGS) entry which is preliminary data.</text>
</comment>
<dbReference type="OrthoDB" id="1188278at2"/>
<reference evidence="2 3" key="1">
    <citation type="submission" date="2015-03" db="EMBL/GenBank/DDBJ databases">
        <title>Genome sequence of Tenacibaculum sp. S2-2, isolated from intestinal microbiota of sea cucumber, Apostichopus japonicas.</title>
        <authorList>
            <person name="Shao Z."/>
            <person name="Wang L."/>
            <person name="Li X."/>
        </authorList>
    </citation>
    <scope>NUCLEOTIDE SEQUENCE [LARGE SCALE GENOMIC DNA]</scope>
    <source>
        <strain evidence="2 3">S2-2</strain>
    </source>
</reference>
<protein>
    <submittedName>
        <fullName evidence="2">Uncharacterized protein</fullName>
    </submittedName>
</protein>
<keyword evidence="1" id="KW-0472">Membrane</keyword>
<keyword evidence="1" id="KW-1133">Transmembrane helix</keyword>